<accession>A0A432WN50</accession>
<dbReference type="OrthoDB" id="5290048at2"/>
<dbReference type="Proteomes" id="UP000288405">
    <property type="component" value="Unassembled WGS sequence"/>
</dbReference>
<feature type="active site" description="Proton donor/acceptor" evidence="5">
    <location>
        <position position="430"/>
    </location>
</feature>
<evidence type="ECO:0000313" key="9">
    <source>
        <dbReference type="Proteomes" id="UP000288405"/>
    </source>
</evidence>
<comment type="similarity">
    <text evidence="5">Belongs to the peptidase M14 family.</text>
</comment>
<comment type="caution">
    <text evidence="8">The sequence shown here is derived from an EMBL/GenBank/DDBJ whole genome shotgun (WGS) entry which is preliminary data.</text>
</comment>
<evidence type="ECO:0000256" key="4">
    <source>
        <dbReference type="ARBA" id="ARBA00022833"/>
    </source>
</evidence>
<evidence type="ECO:0000259" key="7">
    <source>
        <dbReference type="PROSITE" id="PS52035"/>
    </source>
</evidence>
<dbReference type="EMBL" id="PIPM01000003">
    <property type="protein sequence ID" value="RUO35226.1"/>
    <property type="molecule type" value="Genomic_DNA"/>
</dbReference>
<evidence type="ECO:0000256" key="3">
    <source>
        <dbReference type="ARBA" id="ARBA00022801"/>
    </source>
</evidence>
<keyword evidence="6" id="KW-0472">Membrane</keyword>
<comment type="cofactor">
    <cofactor evidence="1">
        <name>Zn(2+)</name>
        <dbReference type="ChEBI" id="CHEBI:29105"/>
    </cofactor>
</comment>
<dbReference type="GO" id="GO:0006508">
    <property type="term" value="P:proteolysis"/>
    <property type="evidence" value="ECO:0007669"/>
    <property type="project" value="InterPro"/>
</dbReference>
<evidence type="ECO:0000313" key="8">
    <source>
        <dbReference type="EMBL" id="RUO35226.1"/>
    </source>
</evidence>
<name>A0A432WN50_9GAMM</name>
<keyword evidence="9" id="KW-1185">Reference proteome</keyword>
<keyword evidence="2" id="KW-0479">Metal-binding</keyword>
<feature type="transmembrane region" description="Helical" evidence="6">
    <location>
        <begin position="56"/>
        <end position="74"/>
    </location>
</feature>
<feature type="transmembrane region" description="Helical" evidence="6">
    <location>
        <begin position="23"/>
        <end position="44"/>
    </location>
</feature>
<dbReference type="CDD" id="cd06231">
    <property type="entry name" value="M14_REP34-like"/>
    <property type="match status" value="1"/>
</dbReference>
<proteinExistence type="inferred from homology"/>
<keyword evidence="6" id="KW-0812">Transmembrane</keyword>
<dbReference type="Gene3D" id="3.40.630.10">
    <property type="entry name" value="Zn peptidases"/>
    <property type="match status" value="1"/>
</dbReference>
<dbReference type="GO" id="GO:0016788">
    <property type="term" value="F:hydrolase activity, acting on ester bonds"/>
    <property type="evidence" value="ECO:0007669"/>
    <property type="project" value="InterPro"/>
</dbReference>
<dbReference type="SUPFAM" id="SSF53187">
    <property type="entry name" value="Zn-dependent exopeptidases"/>
    <property type="match status" value="1"/>
</dbReference>
<keyword evidence="3" id="KW-0378">Hydrolase</keyword>
<reference evidence="8 9" key="1">
    <citation type="journal article" date="2011" name="Front. Microbiol.">
        <title>Genomic signatures of strain selection and enhancement in Bacillus atrophaeus var. globigii, a historical biowarfare simulant.</title>
        <authorList>
            <person name="Gibbons H.S."/>
            <person name="Broomall S.M."/>
            <person name="McNew L.A."/>
            <person name="Daligault H."/>
            <person name="Chapman C."/>
            <person name="Bruce D."/>
            <person name="Karavis M."/>
            <person name="Krepps M."/>
            <person name="McGregor P.A."/>
            <person name="Hong C."/>
            <person name="Park K.H."/>
            <person name="Akmal A."/>
            <person name="Feldman A."/>
            <person name="Lin J.S."/>
            <person name="Chang W.E."/>
            <person name="Higgs B.W."/>
            <person name="Demirev P."/>
            <person name="Lindquist J."/>
            <person name="Liem A."/>
            <person name="Fochler E."/>
            <person name="Read T.D."/>
            <person name="Tapia R."/>
            <person name="Johnson S."/>
            <person name="Bishop-Lilly K.A."/>
            <person name="Detter C."/>
            <person name="Han C."/>
            <person name="Sozhamannan S."/>
            <person name="Rosenzweig C.N."/>
            <person name="Skowronski E.W."/>
        </authorList>
    </citation>
    <scope>NUCLEOTIDE SEQUENCE [LARGE SCALE GENOMIC DNA]</scope>
    <source>
        <strain evidence="8 9">GYP-17</strain>
    </source>
</reference>
<keyword evidence="4" id="KW-0862">Zinc</keyword>
<evidence type="ECO:0000256" key="5">
    <source>
        <dbReference type="PROSITE-ProRule" id="PRU01379"/>
    </source>
</evidence>
<feature type="domain" description="Peptidase M14" evidence="7">
    <location>
        <begin position="183"/>
        <end position="460"/>
    </location>
</feature>
<dbReference type="InterPro" id="IPR000834">
    <property type="entry name" value="Peptidase_M14"/>
</dbReference>
<sequence>MSKINEIPTWTQMVPFPGLAADIVMIIHALIVVFVVLSLPLTIVGGYRRWHWIRNSWFRTIHFAIIVVVVIQSFSGRYCPLTYVEQDLRLAAGQPSFDSSFIDYWVSRFIYFDLPAWIFMATYALFFLAVVYTWWRWPPRMLAARRRYESRLYMKFSEGYPIGSPGIPWGDNEKAAWLRKQRKRRSYTQDVVSRIDALRAHYDVEVYGVLPYSEQVGTDYELFAVRSKNWLDSRPTILVTGGVHGYETSGVLGALAFLETVAAQYQAHFNVLVLPCISPWGYETINRWNPDAVDPNRSFTEDAPAQEAQLAMAYVAKHAPELLMHIDLHETTDTDNTEFRPALAARDGTVNTNWNIPDGFYLVGDTERPTPDFQKAILNSVKKVTHIAEADERNELIGVPVEQFGVIHYPGKQAGLCMGLSDAPYVSTTEVYPDSANATPQECIDAQVAAIVGGLNYLQR</sequence>
<protein>
    <recommendedName>
        <fullName evidence="7">Peptidase M14 domain-containing protein</fullName>
    </recommendedName>
</protein>
<evidence type="ECO:0000256" key="1">
    <source>
        <dbReference type="ARBA" id="ARBA00001947"/>
    </source>
</evidence>
<dbReference type="AlphaFoldDB" id="A0A432WN50"/>
<dbReference type="Pfam" id="PF24827">
    <property type="entry name" value="AstE_AspA_cat"/>
    <property type="match status" value="1"/>
</dbReference>
<dbReference type="Pfam" id="PF10861">
    <property type="entry name" value="DUF2784"/>
    <property type="match status" value="1"/>
</dbReference>
<keyword evidence="6" id="KW-1133">Transmembrane helix</keyword>
<evidence type="ECO:0000256" key="2">
    <source>
        <dbReference type="ARBA" id="ARBA00022723"/>
    </source>
</evidence>
<dbReference type="PROSITE" id="PS52035">
    <property type="entry name" value="PEPTIDASE_M14"/>
    <property type="match status" value="1"/>
</dbReference>
<evidence type="ECO:0000256" key="6">
    <source>
        <dbReference type="SAM" id="Phobius"/>
    </source>
</evidence>
<dbReference type="GO" id="GO:0008270">
    <property type="term" value="F:zinc ion binding"/>
    <property type="evidence" value="ECO:0007669"/>
    <property type="project" value="InterPro"/>
</dbReference>
<dbReference type="InterPro" id="IPR021218">
    <property type="entry name" value="DUF2784"/>
</dbReference>
<feature type="transmembrane region" description="Helical" evidence="6">
    <location>
        <begin position="114"/>
        <end position="135"/>
    </location>
</feature>
<gene>
    <name evidence="8" type="ORF">CWE11_04105</name>
</gene>
<dbReference type="GO" id="GO:0004181">
    <property type="term" value="F:metallocarboxypeptidase activity"/>
    <property type="evidence" value="ECO:0007669"/>
    <property type="project" value="InterPro"/>
</dbReference>
<organism evidence="8 9">
    <name type="scientific">Aliidiomarina sanyensis</name>
    <dbReference type="NCBI Taxonomy" id="1249555"/>
    <lineage>
        <taxon>Bacteria</taxon>
        <taxon>Pseudomonadati</taxon>
        <taxon>Pseudomonadota</taxon>
        <taxon>Gammaproteobacteria</taxon>
        <taxon>Alteromonadales</taxon>
        <taxon>Idiomarinaceae</taxon>
        <taxon>Aliidiomarina</taxon>
    </lineage>
</organism>
<dbReference type="InterPro" id="IPR055438">
    <property type="entry name" value="AstE_AspA_cat"/>
</dbReference>